<accession>A0A4Q2R5K4</accession>
<reference evidence="1 2" key="2">
    <citation type="submission" date="2019-02" db="EMBL/GenBank/DDBJ databases">
        <title>'Lichenibacterium ramalinii' gen. nov. sp. nov., 'Lichenibacterium minor' gen. nov. sp. nov.</title>
        <authorList>
            <person name="Pankratov T."/>
        </authorList>
    </citation>
    <scope>NUCLEOTIDE SEQUENCE [LARGE SCALE GENOMIC DNA]</scope>
    <source>
        <strain evidence="1 2">RmlP001</strain>
    </source>
</reference>
<dbReference type="Proteomes" id="UP000289411">
    <property type="component" value="Unassembled WGS sequence"/>
</dbReference>
<name>A0A4Q2R5K4_9HYPH</name>
<evidence type="ECO:0000313" key="2">
    <source>
        <dbReference type="Proteomes" id="UP000289411"/>
    </source>
</evidence>
<gene>
    <name evidence="1" type="ORF">D3272_25255</name>
</gene>
<comment type="caution">
    <text evidence="1">The sequence shown here is derived from an EMBL/GenBank/DDBJ whole genome shotgun (WGS) entry which is preliminary data.</text>
</comment>
<sequence length="117" mass="12611">MTEASLLRALADSLDELEALKHFPADVTDPGTVTVEWTASSDHPGYAVLSQAISAMVEQHWNALRSQVIKKKESEVSATRKEWSELAAAPATPEVPVSDSLSAAMAPSRVQLVQRQA</sequence>
<dbReference type="EMBL" id="QYBC01000033">
    <property type="protein sequence ID" value="RYB01632.1"/>
    <property type="molecule type" value="Genomic_DNA"/>
</dbReference>
<organism evidence="1 2">
    <name type="scientific">Lichenibacterium ramalinae</name>
    <dbReference type="NCBI Taxonomy" id="2316527"/>
    <lineage>
        <taxon>Bacteria</taxon>
        <taxon>Pseudomonadati</taxon>
        <taxon>Pseudomonadota</taxon>
        <taxon>Alphaproteobacteria</taxon>
        <taxon>Hyphomicrobiales</taxon>
        <taxon>Lichenihabitantaceae</taxon>
        <taxon>Lichenibacterium</taxon>
    </lineage>
</organism>
<dbReference type="RefSeq" id="WP_129222013.1">
    <property type="nucleotide sequence ID" value="NZ_QYBC01000033.1"/>
</dbReference>
<dbReference type="AlphaFoldDB" id="A0A4Q2R5K4"/>
<proteinExistence type="predicted"/>
<keyword evidence="2" id="KW-1185">Reference proteome</keyword>
<evidence type="ECO:0000313" key="1">
    <source>
        <dbReference type="EMBL" id="RYB01632.1"/>
    </source>
</evidence>
<reference evidence="1 2" key="1">
    <citation type="submission" date="2018-09" db="EMBL/GenBank/DDBJ databases">
        <authorList>
            <person name="Grouzdev D.S."/>
            <person name="Krutkina M.S."/>
        </authorList>
    </citation>
    <scope>NUCLEOTIDE SEQUENCE [LARGE SCALE GENOMIC DNA]</scope>
    <source>
        <strain evidence="1 2">RmlP001</strain>
    </source>
</reference>
<protein>
    <submittedName>
        <fullName evidence="1">Uncharacterized protein</fullName>
    </submittedName>
</protein>
<dbReference type="OrthoDB" id="9858299at2"/>